<dbReference type="Proteomes" id="UP000828390">
    <property type="component" value="Unassembled WGS sequence"/>
</dbReference>
<name>A0A9D4KMY3_DREPO</name>
<reference evidence="1" key="1">
    <citation type="journal article" date="2019" name="bioRxiv">
        <title>The Genome of the Zebra Mussel, Dreissena polymorpha: A Resource for Invasive Species Research.</title>
        <authorList>
            <person name="McCartney M.A."/>
            <person name="Auch B."/>
            <person name="Kono T."/>
            <person name="Mallez S."/>
            <person name="Zhang Y."/>
            <person name="Obille A."/>
            <person name="Becker A."/>
            <person name="Abrahante J.E."/>
            <person name="Garbe J."/>
            <person name="Badalamenti J.P."/>
            <person name="Herman A."/>
            <person name="Mangelson H."/>
            <person name="Liachko I."/>
            <person name="Sullivan S."/>
            <person name="Sone E.D."/>
            <person name="Koren S."/>
            <person name="Silverstein K.A.T."/>
            <person name="Beckman K.B."/>
            <person name="Gohl D.M."/>
        </authorList>
    </citation>
    <scope>NUCLEOTIDE SEQUENCE</scope>
    <source>
        <strain evidence="1">Duluth1</strain>
        <tissue evidence="1">Whole animal</tissue>
    </source>
</reference>
<accession>A0A9D4KMY3</accession>
<organism evidence="1 2">
    <name type="scientific">Dreissena polymorpha</name>
    <name type="common">Zebra mussel</name>
    <name type="synonym">Mytilus polymorpha</name>
    <dbReference type="NCBI Taxonomy" id="45954"/>
    <lineage>
        <taxon>Eukaryota</taxon>
        <taxon>Metazoa</taxon>
        <taxon>Spiralia</taxon>
        <taxon>Lophotrochozoa</taxon>
        <taxon>Mollusca</taxon>
        <taxon>Bivalvia</taxon>
        <taxon>Autobranchia</taxon>
        <taxon>Heteroconchia</taxon>
        <taxon>Euheterodonta</taxon>
        <taxon>Imparidentia</taxon>
        <taxon>Neoheterodontei</taxon>
        <taxon>Myida</taxon>
        <taxon>Dreissenoidea</taxon>
        <taxon>Dreissenidae</taxon>
        <taxon>Dreissena</taxon>
    </lineage>
</organism>
<reference evidence="1" key="2">
    <citation type="submission" date="2020-11" db="EMBL/GenBank/DDBJ databases">
        <authorList>
            <person name="McCartney M.A."/>
            <person name="Auch B."/>
            <person name="Kono T."/>
            <person name="Mallez S."/>
            <person name="Becker A."/>
            <person name="Gohl D.M."/>
            <person name="Silverstein K.A.T."/>
            <person name="Koren S."/>
            <person name="Bechman K.B."/>
            <person name="Herman A."/>
            <person name="Abrahante J.E."/>
            <person name="Garbe J."/>
        </authorList>
    </citation>
    <scope>NUCLEOTIDE SEQUENCE</scope>
    <source>
        <strain evidence="1">Duluth1</strain>
        <tissue evidence="1">Whole animal</tissue>
    </source>
</reference>
<dbReference type="AlphaFoldDB" id="A0A9D4KMY3"/>
<evidence type="ECO:0000313" key="1">
    <source>
        <dbReference type="EMBL" id="KAH3842843.1"/>
    </source>
</evidence>
<dbReference type="EMBL" id="JAIWYP010000004">
    <property type="protein sequence ID" value="KAH3842843.1"/>
    <property type="molecule type" value="Genomic_DNA"/>
</dbReference>
<gene>
    <name evidence="1" type="ORF">DPMN_116347</name>
</gene>
<keyword evidence="2" id="KW-1185">Reference proteome</keyword>
<protein>
    <submittedName>
        <fullName evidence="1">Uncharacterized protein</fullName>
    </submittedName>
</protein>
<evidence type="ECO:0000313" key="2">
    <source>
        <dbReference type="Proteomes" id="UP000828390"/>
    </source>
</evidence>
<comment type="caution">
    <text evidence="1">The sequence shown here is derived from an EMBL/GenBank/DDBJ whole genome shotgun (WGS) entry which is preliminary data.</text>
</comment>
<proteinExistence type="predicted"/>
<sequence>MACYTGSLDGDLCMTSSLIHPLAARDNRSCGCCALRPMRGVSGGSSRIQETPRFQRRPCTDTLHPRLMSLAEDILVHILLSCVISCGNCLRAFPNTVVVGCCVLGAAEKIKIPRTSTGGGRVSLNPDTVSPIFWFSKSTDRVRQTG</sequence>